<dbReference type="RefSeq" id="WP_169699375.1">
    <property type="nucleotide sequence ID" value="NZ_LS974202.1"/>
</dbReference>
<evidence type="ECO:0000313" key="3">
    <source>
        <dbReference type="Proteomes" id="UP000250796"/>
    </source>
</evidence>
<dbReference type="EMBL" id="LS974202">
    <property type="protein sequence ID" value="SSC13201.1"/>
    <property type="molecule type" value="Genomic_DNA"/>
</dbReference>
<dbReference type="AlphaFoldDB" id="A0A7Z7LGA4"/>
<dbReference type="Proteomes" id="UP000250796">
    <property type="component" value="Chromosome MESINF"/>
</dbReference>
<evidence type="ECO:0000256" key="1">
    <source>
        <dbReference type="SAM" id="SignalP"/>
    </source>
</evidence>
<evidence type="ECO:0008006" key="4">
    <source>
        <dbReference type="Google" id="ProtNLM"/>
    </source>
</evidence>
<feature type="chain" id="PRO_5031182475" description="DUF3352 domain-containing protein" evidence="1">
    <location>
        <begin position="22"/>
        <end position="444"/>
    </location>
</feature>
<evidence type="ECO:0000313" key="2">
    <source>
        <dbReference type="EMBL" id="SSC13201.1"/>
    </source>
</evidence>
<organism evidence="2 3">
    <name type="scientific">Mesotoga infera</name>
    <dbReference type="NCBI Taxonomy" id="1236046"/>
    <lineage>
        <taxon>Bacteria</taxon>
        <taxon>Thermotogati</taxon>
        <taxon>Thermotogota</taxon>
        <taxon>Thermotogae</taxon>
        <taxon>Kosmotogales</taxon>
        <taxon>Kosmotogaceae</taxon>
        <taxon>Mesotoga</taxon>
    </lineage>
</organism>
<dbReference type="KEGG" id="minf:MESINF_1757"/>
<name>A0A7Z7LGA4_9BACT</name>
<feature type="signal peptide" evidence="1">
    <location>
        <begin position="1"/>
        <end position="21"/>
    </location>
</feature>
<sequence length="444" mass="48730">MKKVCFLVVLTIAAVSLSSVVSMVERLPADSHTVLVMEGLRENYSKSKEVVLMDMILNQLAIEQLVAQYVEMLAYNNGLDPKDIYKAFDGDLGLAMWKDSSGEDRLIAILGPMKDPKTLKSAAEKILPQLLPVDFKIKMATDNDYLYLGDIDQYSQTFRGFDSNKLIEGLSAGFGYFYSDMDESLTKASFMNQGELLMIETLTIPTTEESKEAFMKAFAVEGITDLEDMSHLPLVSIFTRLGDIGMLADYAGDQLTSVPLDIEGLALGNLDIDELDDYLTGNFLVDIDLSVDDIFASLMGSQGTSSSQTSQMNITYIARVGFSGSLDVLKNSIEKSSPETKVEVKGDTLFVEGQYMWIDNGWLFISSKNKEMTVQTLDNSAPLLNSAAYAELSSMIHEPGFARLFVDSGYVLTGLMGMDISSGLLFSANYLAETGVVKGILLIK</sequence>
<protein>
    <recommendedName>
        <fullName evidence="4">DUF3352 domain-containing protein</fullName>
    </recommendedName>
</protein>
<gene>
    <name evidence="2" type="ORF">MESINF_1757</name>
</gene>
<proteinExistence type="predicted"/>
<accession>A0A7Z7LGA4</accession>
<keyword evidence="1" id="KW-0732">Signal</keyword>
<keyword evidence="3" id="KW-1185">Reference proteome</keyword>
<reference evidence="2 3" key="1">
    <citation type="submission" date="2017-01" db="EMBL/GenBank/DDBJ databases">
        <authorList>
            <person name="Erauso G."/>
        </authorList>
    </citation>
    <scope>NUCLEOTIDE SEQUENCE [LARGE SCALE GENOMIC DNA]</scope>
    <source>
        <strain evidence="2">MESINF1</strain>
    </source>
</reference>